<dbReference type="EMBL" id="PYAS01000001">
    <property type="protein sequence ID" value="PSL33764.1"/>
    <property type="molecule type" value="Genomic_DNA"/>
</dbReference>
<accession>A0A2P8GIG5</accession>
<reference evidence="2 3" key="1">
    <citation type="submission" date="2018-03" db="EMBL/GenBank/DDBJ databases">
        <title>Genomic Encyclopedia of Archaeal and Bacterial Type Strains, Phase II (KMG-II): from individual species to whole genera.</title>
        <authorList>
            <person name="Goeker M."/>
        </authorList>
    </citation>
    <scope>NUCLEOTIDE SEQUENCE [LARGE SCALE GENOMIC DNA]</scope>
    <source>
        <strain evidence="2 3">DSM 29057</strain>
    </source>
</reference>
<dbReference type="OrthoDB" id="621707at2"/>
<keyword evidence="1" id="KW-0732">Signal</keyword>
<dbReference type="Proteomes" id="UP000241964">
    <property type="component" value="Unassembled WGS sequence"/>
</dbReference>
<evidence type="ECO:0000313" key="3">
    <source>
        <dbReference type="Proteomes" id="UP000241964"/>
    </source>
</evidence>
<evidence type="ECO:0000256" key="1">
    <source>
        <dbReference type="SAM" id="SignalP"/>
    </source>
</evidence>
<evidence type="ECO:0000313" key="2">
    <source>
        <dbReference type="EMBL" id="PSL33764.1"/>
    </source>
</evidence>
<dbReference type="AlphaFoldDB" id="A0A2P8GIG5"/>
<keyword evidence="3" id="KW-1185">Reference proteome</keyword>
<gene>
    <name evidence="2" type="ORF">CLV60_101133</name>
</gene>
<organism evidence="2 3">
    <name type="scientific">Dyadobacter jiangsuensis</name>
    <dbReference type="NCBI Taxonomy" id="1591085"/>
    <lineage>
        <taxon>Bacteria</taxon>
        <taxon>Pseudomonadati</taxon>
        <taxon>Bacteroidota</taxon>
        <taxon>Cytophagia</taxon>
        <taxon>Cytophagales</taxon>
        <taxon>Spirosomataceae</taxon>
        <taxon>Dyadobacter</taxon>
    </lineage>
</organism>
<name>A0A2P8GIG5_9BACT</name>
<protein>
    <submittedName>
        <fullName evidence="2">Uncharacterized protein</fullName>
    </submittedName>
</protein>
<proteinExistence type="predicted"/>
<feature type="signal peptide" evidence="1">
    <location>
        <begin position="1"/>
        <end position="19"/>
    </location>
</feature>
<dbReference type="Gene3D" id="2.60.40.10">
    <property type="entry name" value="Immunoglobulins"/>
    <property type="match status" value="1"/>
</dbReference>
<comment type="caution">
    <text evidence="2">The sequence shown here is derived from an EMBL/GenBank/DDBJ whole genome shotgun (WGS) entry which is preliminary data.</text>
</comment>
<feature type="chain" id="PRO_5015191194" evidence="1">
    <location>
        <begin position="20"/>
        <end position="498"/>
    </location>
</feature>
<dbReference type="RefSeq" id="WP_106593458.1">
    <property type="nucleotide sequence ID" value="NZ_PYAS01000001.1"/>
</dbReference>
<dbReference type="InterPro" id="IPR013783">
    <property type="entry name" value="Ig-like_fold"/>
</dbReference>
<sequence length="498" mass="51759">MKKRLIALALPLWVVQAHGQNVTTYGPPDPVSINTGYLSDYSPNGTVVQAGGSVTLANGSTYEHGNLSFQNNGTWLGQTNSLDLFNAAGALSISGSSAPGFHNLQFQNGGTVAISNTAGANVGGQLNFGTSGIITTTRNTHTISALRLADGATYAGGNTDAQHVDGYVTKTGDDAFVFPVGSASDLRTVSISAPAPGTTISTAWFAGSPATVTDPSDGATHSLTAVASPVESVSPVGFWDWANTAGNDDNVTVTVSIPSVSGFAAAANLRLVGWNGTQWISLSAGATASDTTENSTLSGTIPAGVSITALAIGSTQPPLPVTLVSFTGKAVEETVALKWETTEEVNASHFEIQRSSDARHFEPIGNVAAKGESKIRITYAFTDAAPLPGTNYYRLKQIDQDGTYAFSKTISVTSNSELRISVYPNPVTDVLRIESSTALQSLEVFKADGSKVMGIVIPTGNAEAATSGRAFREISLRDQKPGIYILVVNGKCFKVLKN</sequence>